<dbReference type="SUPFAM" id="SSF51261">
    <property type="entry name" value="Duplicated hybrid motif"/>
    <property type="match status" value="1"/>
</dbReference>
<organism evidence="3 4">
    <name type="scientific">Herbihabitans rhizosphaerae</name>
    <dbReference type="NCBI Taxonomy" id="1872711"/>
    <lineage>
        <taxon>Bacteria</taxon>
        <taxon>Bacillati</taxon>
        <taxon>Actinomycetota</taxon>
        <taxon>Actinomycetes</taxon>
        <taxon>Pseudonocardiales</taxon>
        <taxon>Pseudonocardiaceae</taxon>
        <taxon>Herbihabitans</taxon>
    </lineage>
</organism>
<dbReference type="Proteomes" id="UP000294257">
    <property type="component" value="Unassembled WGS sequence"/>
</dbReference>
<feature type="compositionally biased region" description="Pro residues" evidence="1">
    <location>
        <begin position="35"/>
        <end position="51"/>
    </location>
</feature>
<dbReference type="InterPro" id="IPR011055">
    <property type="entry name" value="Dup_hybrid_motif"/>
</dbReference>
<sequence length="170" mass="17850">MLILLIVAAWPFAEALSASERAGQPPPRSSFVWPAPDPHPVLRPFEPPQTPFGPGHRGVDIGGLANAPVYSAGDGIVAFAGLVAGRTVVSIQHDGGMKTTYEPITPGVAIGQAVRRGEVIGHLQPGHPECPEPVCLHWGAIQGEEYLDPLTLLDGQGAGRVRLLPLRAEG</sequence>
<keyword evidence="4" id="KW-1185">Reference proteome</keyword>
<dbReference type="InterPro" id="IPR016047">
    <property type="entry name" value="M23ase_b-sheet_dom"/>
</dbReference>
<evidence type="ECO:0000259" key="2">
    <source>
        <dbReference type="Pfam" id="PF01551"/>
    </source>
</evidence>
<comment type="caution">
    <text evidence="3">The sequence shown here is derived from an EMBL/GenBank/DDBJ whole genome shotgun (WGS) entry which is preliminary data.</text>
</comment>
<dbReference type="InterPro" id="IPR050570">
    <property type="entry name" value="Cell_wall_metabolism_enzyme"/>
</dbReference>
<dbReference type="EMBL" id="SGWQ01000008">
    <property type="protein sequence ID" value="RZS34678.1"/>
    <property type="molecule type" value="Genomic_DNA"/>
</dbReference>
<dbReference type="GO" id="GO:0004222">
    <property type="term" value="F:metalloendopeptidase activity"/>
    <property type="evidence" value="ECO:0007669"/>
    <property type="project" value="TreeGrafter"/>
</dbReference>
<protein>
    <submittedName>
        <fullName evidence="3">Peptidase M23-like protein</fullName>
    </submittedName>
</protein>
<dbReference type="Gene3D" id="2.70.70.10">
    <property type="entry name" value="Glucose Permease (Domain IIA)"/>
    <property type="match status" value="1"/>
</dbReference>
<evidence type="ECO:0000313" key="3">
    <source>
        <dbReference type="EMBL" id="RZS34678.1"/>
    </source>
</evidence>
<proteinExistence type="predicted"/>
<evidence type="ECO:0000256" key="1">
    <source>
        <dbReference type="SAM" id="MobiDB-lite"/>
    </source>
</evidence>
<dbReference type="CDD" id="cd12797">
    <property type="entry name" value="M23_peptidase"/>
    <property type="match status" value="1"/>
</dbReference>
<gene>
    <name evidence="3" type="ORF">EV193_10826</name>
</gene>
<reference evidence="3 4" key="1">
    <citation type="submission" date="2019-02" db="EMBL/GenBank/DDBJ databases">
        <title>Genomic Encyclopedia of Type Strains, Phase IV (KMG-IV): sequencing the most valuable type-strain genomes for metagenomic binning, comparative biology and taxonomic classification.</title>
        <authorList>
            <person name="Goeker M."/>
        </authorList>
    </citation>
    <scope>NUCLEOTIDE SEQUENCE [LARGE SCALE GENOMIC DNA]</scope>
    <source>
        <strain evidence="3 4">DSM 101727</strain>
    </source>
</reference>
<dbReference type="OrthoDB" id="5245088at2"/>
<feature type="region of interest" description="Disordered" evidence="1">
    <location>
        <begin position="21"/>
        <end position="57"/>
    </location>
</feature>
<evidence type="ECO:0000313" key="4">
    <source>
        <dbReference type="Proteomes" id="UP000294257"/>
    </source>
</evidence>
<name>A0A4Q7KID7_9PSEU</name>
<dbReference type="PANTHER" id="PTHR21666">
    <property type="entry name" value="PEPTIDASE-RELATED"/>
    <property type="match status" value="1"/>
</dbReference>
<feature type="domain" description="M23ase beta-sheet core" evidence="2">
    <location>
        <begin position="55"/>
        <end position="149"/>
    </location>
</feature>
<accession>A0A4Q7KID7</accession>
<dbReference type="PANTHER" id="PTHR21666:SF270">
    <property type="entry name" value="MUREIN HYDROLASE ACTIVATOR ENVC"/>
    <property type="match status" value="1"/>
</dbReference>
<dbReference type="AlphaFoldDB" id="A0A4Q7KID7"/>
<dbReference type="Pfam" id="PF01551">
    <property type="entry name" value="Peptidase_M23"/>
    <property type="match status" value="1"/>
</dbReference>